<keyword evidence="3" id="KW-1185">Reference proteome</keyword>
<feature type="domain" description="Haemin-degrading HemS/ChuX" evidence="1">
    <location>
        <begin position="234"/>
        <end position="365"/>
    </location>
</feature>
<dbReference type="CDD" id="cd16831">
    <property type="entry name" value="HemS-like_C"/>
    <property type="match status" value="1"/>
</dbReference>
<feature type="domain" description="Haemin-degrading HemS/ChuX" evidence="1">
    <location>
        <begin position="38"/>
        <end position="178"/>
    </location>
</feature>
<protein>
    <submittedName>
        <fullName evidence="2">Hemin-degrading factor</fullName>
    </submittedName>
</protein>
<evidence type="ECO:0000313" key="2">
    <source>
        <dbReference type="EMBL" id="GAA0746777.1"/>
    </source>
</evidence>
<dbReference type="CDD" id="cd16830">
    <property type="entry name" value="HemS-like_N"/>
    <property type="match status" value="1"/>
</dbReference>
<reference evidence="2 3" key="1">
    <citation type="journal article" date="2019" name="Int. J. Syst. Evol. Microbiol.">
        <title>The Global Catalogue of Microorganisms (GCM) 10K type strain sequencing project: providing services to taxonomists for standard genome sequencing and annotation.</title>
        <authorList>
            <consortium name="The Broad Institute Genomics Platform"/>
            <consortium name="The Broad Institute Genome Sequencing Center for Infectious Disease"/>
            <person name="Wu L."/>
            <person name="Ma J."/>
        </authorList>
    </citation>
    <scope>NUCLEOTIDE SEQUENCE [LARGE SCALE GENOMIC DNA]</scope>
    <source>
        <strain evidence="2 3">JCM 15503</strain>
    </source>
</reference>
<name>A0ABN1JU94_9BURK</name>
<dbReference type="EMBL" id="BAAAEW010000006">
    <property type="protein sequence ID" value="GAA0746777.1"/>
    <property type="molecule type" value="Genomic_DNA"/>
</dbReference>
<dbReference type="RefSeq" id="WP_231011219.1">
    <property type="nucleotide sequence ID" value="NZ_BAAAEW010000006.1"/>
</dbReference>
<dbReference type="InterPro" id="IPR053733">
    <property type="entry name" value="Heme_Transport_Util_sf"/>
</dbReference>
<dbReference type="Proteomes" id="UP001500279">
    <property type="component" value="Unassembled WGS sequence"/>
</dbReference>
<evidence type="ECO:0000313" key="3">
    <source>
        <dbReference type="Proteomes" id="UP001500279"/>
    </source>
</evidence>
<dbReference type="SUPFAM" id="SSF144064">
    <property type="entry name" value="Heme iron utilization protein-like"/>
    <property type="match status" value="1"/>
</dbReference>
<accession>A0ABN1JU94</accession>
<dbReference type="Gene3D" id="3.40.1570.10">
    <property type="entry name" value="HemS/ChuS/ChuX like domains"/>
    <property type="match status" value="2"/>
</dbReference>
<organism evidence="2 3">
    <name type="scientific">Ideonella azotifigens</name>
    <dbReference type="NCBI Taxonomy" id="513160"/>
    <lineage>
        <taxon>Bacteria</taxon>
        <taxon>Pseudomonadati</taxon>
        <taxon>Pseudomonadota</taxon>
        <taxon>Betaproteobacteria</taxon>
        <taxon>Burkholderiales</taxon>
        <taxon>Sphaerotilaceae</taxon>
        <taxon>Ideonella</taxon>
    </lineage>
</organism>
<gene>
    <name evidence="2" type="ORF">GCM10009107_14680</name>
</gene>
<evidence type="ECO:0000259" key="1">
    <source>
        <dbReference type="Pfam" id="PF05171"/>
    </source>
</evidence>
<proteinExistence type="predicted"/>
<comment type="caution">
    <text evidence="2">The sequence shown here is derived from an EMBL/GenBank/DDBJ whole genome shotgun (WGS) entry which is preliminary data.</text>
</comment>
<dbReference type="InterPro" id="IPR007845">
    <property type="entry name" value="HemS/ChuX_dom"/>
</dbReference>
<dbReference type="Pfam" id="PF05171">
    <property type="entry name" value="HemS"/>
    <property type="match status" value="2"/>
</dbReference>
<sequence>MSLSPATPTPSLAALRIAFAEGRRAARSRHRDLAEALGVSEGELVAAHAGAFPADQSPLQATPLRAEWPAVIGALAPAGELMALTRNPSCVHEKTGVYAPASASGPAGGEMGLVLGREIDLRIFYSRWAHGFAVVERLADGNTQRSLQFFDAQGGAVHKVFTRTGTDLVAWQAVIDRFASPAAAAEPVGIQTLPAAVPPEVKPDADVDVAAFQAEWLALKDTHEFFGLLRRHGLARTQALRLAPAGHALPLPASSAHALLQQAVAQSVAIMVFVGNAGVIQIHSGPVQRVERMGPWLNVLDAGFNLHLREDHIARAWLVKKPTSDGPVHSVEFFDAAGETIAMMFGERKPGQPERADWRALAESLAAEGETCAA</sequence>